<protein>
    <submittedName>
        <fullName evidence="1">Uncharacterized protein</fullName>
    </submittedName>
</protein>
<dbReference type="Proteomes" id="UP000188605">
    <property type="component" value="Unassembled WGS sequence"/>
</dbReference>
<reference evidence="1" key="1">
    <citation type="submission" date="2016-08" db="EMBL/GenBank/DDBJ databases">
        <authorList>
            <person name="Ngugi D.K."/>
            <person name="Miyake S."/>
            <person name="Stingl U."/>
        </authorList>
    </citation>
    <scope>NUCLEOTIDE SEQUENCE</scope>
    <source>
        <strain evidence="1">SCG-B11WGA-EpuloA1</strain>
    </source>
</reference>
<gene>
    <name evidence="1" type="ORF">AN396_08565</name>
</gene>
<comment type="caution">
    <text evidence="1">The sequence shown here is derived from an EMBL/GenBank/DDBJ whole genome shotgun (WGS) entry which is preliminary data.</text>
</comment>
<name>A0ACC8XAK6_9FIRM</name>
<evidence type="ECO:0000313" key="2">
    <source>
        <dbReference type="Proteomes" id="UP000188605"/>
    </source>
</evidence>
<accession>A0ACC8XAK6</accession>
<evidence type="ECO:0000313" key="1">
    <source>
        <dbReference type="EMBL" id="ONI39446.1"/>
    </source>
</evidence>
<proteinExistence type="predicted"/>
<sequence length="236" mass="27424">MNKIDFTHLNKLETEIYNKLFNYVQNNGSVNIIEAADLCNVSTSKISKSVKKLGFNTYKEFIRYCTGEPSISQTQYYSNELERIKLFIEDFDINIVNHFVEQLNKYNKIILHGLGPSFIVAQYFEYKLRVETTKYVVALENTLQIENLVDNNTLFIIFSVEGTFSLFHSLIDLVGKNQGTVFLILEGPNNTQYKNVNNVLFLTQHLQSSSLLSYQKTRSVFFIFIEEIMLCLMQKK</sequence>
<organism evidence="1 2">
    <name type="scientific">Candidatus Epulonipiscium fishelsonii</name>
    <dbReference type="NCBI Taxonomy" id="77094"/>
    <lineage>
        <taxon>Bacteria</taxon>
        <taxon>Bacillati</taxon>
        <taxon>Bacillota</taxon>
        <taxon>Clostridia</taxon>
        <taxon>Lachnospirales</taxon>
        <taxon>Lachnospiraceae</taxon>
        <taxon>Candidatus Epulonipiscium</taxon>
    </lineage>
</organism>
<dbReference type="EMBL" id="LJDB01000064">
    <property type="protein sequence ID" value="ONI39446.1"/>
    <property type="molecule type" value="Genomic_DNA"/>
</dbReference>
<keyword evidence="2" id="KW-1185">Reference proteome</keyword>